<keyword evidence="2" id="KW-1003">Cell membrane</keyword>
<dbReference type="STRING" id="45658.VSVS12_00087"/>
<evidence type="ECO:0000256" key="1">
    <source>
        <dbReference type="ARBA" id="ARBA00004429"/>
    </source>
</evidence>
<gene>
    <name evidence="8" type="ORF">VSVS05_02894</name>
</gene>
<dbReference type="InterPro" id="IPR003660">
    <property type="entry name" value="HAMP_dom"/>
</dbReference>
<dbReference type="PROSITE" id="PS50111">
    <property type="entry name" value="CHEMOTAXIS_TRANSDUC_2"/>
    <property type="match status" value="1"/>
</dbReference>
<protein>
    <submittedName>
        <fullName evidence="8">Methyl-accepting chemotaxis protein PctC</fullName>
    </submittedName>
</protein>
<dbReference type="GO" id="GO:0006935">
    <property type="term" value="P:chemotaxis"/>
    <property type="evidence" value="ECO:0007669"/>
    <property type="project" value="UniProtKB-ARBA"/>
</dbReference>
<evidence type="ECO:0000256" key="2">
    <source>
        <dbReference type="ARBA" id="ARBA00022519"/>
    </source>
</evidence>
<dbReference type="SMART" id="SM00283">
    <property type="entry name" value="MA"/>
    <property type="match status" value="1"/>
</dbReference>
<keyword evidence="3" id="KW-0812">Transmembrane</keyword>
<reference evidence="8 9" key="1">
    <citation type="submission" date="2016-07" db="EMBL/GenBank/DDBJ databases">
        <title>Genome sequencing of Vibrio scophthalmi strain VS-05, an isolated from Paralichthys olivaceus.</title>
        <authorList>
            <person name="Han H.-J."/>
        </authorList>
    </citation>
    <scope>NUCLEOTIDE SEQUENCE [LARGE SCALE GENOMIC DNA]</scope>
    <source>
        <strain evidence="8 9">VS-05</strain>
    </source>
</reference>
<keyword evidence="2" id="KW-0997">Cell inner membrane</keyword>
<name>A0A1B1NJP5_9VIBR</name>
<dbReference type="PATRIC" id="fig|45658.6.peg.81"/>
<comment type="subcellular location">
    <subcellularLocation>
        <location evidence="1">Cell inner membrane</location>
        <topology evidence="1">Multi-pass membrane protein</topology>
    </subcellularLocation>
</comment>
<dbReference type="PROSITE" id="PS50885">
    <property type="entry name" value="HAMP"/>
    <property type="match status" value="1"/>
</dbReference>
<dbReference type="CDD" id="cd06225">
    <property type="entry name" value="HAMP"/>
    <property type="match status" value="1"/>
</dbReference>
<keyword evidence="9" id="KW-1185">Reference proteome</keyword>
<evidence type="ECO:0000256" key="7">
    <source>
        <dbReference type="ARBA" id="ARBA00029447"/>
    </source>
</evidence>
<comment type="similarity">
    <text evidence="7">Belongs to the methyl-accepting chemotaxis (MCP) protein family.</text>
</comment>
<dbReference type="Pfam" id="PF00015">
    <property type="entry name" value="MCPsignal"/>
    <property type="match status" value="1"/>
</dbReference>
<dbReference type="Proteomes" id="UP000092528">
    <property type="component" value="Chromosome 1"/>
</dbReference>
<keyword evidence="6" id="KW-0807">Transducer</keyword>
<dbReference type="GeneID" id="96872076"/>
<evidence type="ECO:0000313" key="9">
    <source>
        <dbReference type="Proteomes" id="UP000092528"/>
    </source>
</evidence>
<dbReference type="KEGG" id="vsc:VSVS12_00087"/>
<dbReference type="RefSeq" id="WP_065429553.1">
    <property type="nucleotide sequence ID" value="NZ_CP016307.1"/>
</dbReference>
<evidence type="ECO:0000256" key="5">
    <source>
        <dbReference type="ARBA" id="ARBA00023136"/>
    </source>
</evidence>
<dbReference type="PANTHER" id="PTHR32089:SF119">
    <property type="entry name" value="METHYL-ACCEPTING CHEMOTAXIS PROTEIN CTPL"/>
    <property type="match status" value="1"/>
</dbReference>
<dbReference type="InterPro" id="IPR004089">
    <property type="entry name" value="MCPsignal_dom"/>
</dbReference>
<dbReference type="InterPro" id="IPR000727">
    <property type="entry name" value="T_SNARE_dom"/>
</dbReference>
<evidence type="ECO:0000256" key="4">
    <source>
        <dbReference type="ARBA" id="ARBA00022989"/>
    </source>
</evidence>
<dbReference type="Gene3D" id="1.10.287.950">
    <property type="entry name" value="Methyl-accepting chemotaxis protein"/>
    <property type="match status" value="1"/>
</dbReference>
<dbReference type="Gene3D" id="3.30.450.20">
    <property type="entry name" value="PAS domain"/>
    <property type="match status" value="1"/>
</dbReference>
<accession>A0A1B1NJP5</accession>
<dbReference type="GO" id="GO:0007165">
    <property type="term" value="P:signal transduction"/>
    <property type="evidence" value="ECO:0007669"/>
    <property type="project" value="UniProtKB-KW"/>
</dbReference>
<organism evidence="8 9">
    <name type="scientific">Vibrio scophthalmi</name>
    <dbReference type="NCBI Taxonomy" id="45658"/>
    <lineage>
        <taxon>Bacteria</taxon>
        <taxon>Pseudomonadati</taxon>
        <taxon>Pseudomonadota</taxon>
        <taxon>Gammaproteobacteria</taxon>
        <taxon>Vibrionales</taxon>
        <taxon>Vibrionaceae</taxon>
        <taxon>Vibrio</taxon>
    </lineage>
</organism>
<dbReference type="SMART" id="SM00304">
    <property type="entry name" value="HAMP"/>
    <property type="match status" value="1"/>
</dbReference>
<keyword evidence="5" id="KW-0472">Membrane</keyword>
<evidence type="ECO:0000313" key="8">
    <source>
        <dbReference type="EMBL" id="ANU37948.1"/>
    </source>
</evidence>
<dbReference type="PROSITE" id="PS50192">
    <property type="entry name" value="T_SNARE"/>
    <property type="match status" value="1"/>
</dbReference>
<dbReference type="AlphaFoldDB" id="A0A1B1NJP5"/>
<evidence type="ECO:0000256" key="3">
    <source>
        <dbReference type="ARBA" id="ARBA00022692"/>
    </source>
</evidence>
<dbReference type="SUPFAM" id="SSF58104">
    <property type="entry name" value="Methyl-accepting chemotaxis protein (MCP) signaling domain"/>
    <property type="match status" value="1"/>
</dbReference>
<sequence length="648" mass="71515">MRNWSHLSIRTRIFVSFSLLTLLSVSSVASYLANHDYNQQKQTLLEQVIPQQLDSLGDKITNSFLPSINYARVLTESLSVAQWLYSPYLVEDTSVITNSFSHIKAVSDADILFLSAQSDYGQEYFSEAGGQFKRQLLQDYANGNFYDAFVATNKEYDLNLDEVNGNKFLFINYRSQQNKPNSNEPLVVAGLGVNVSSMVEIVESQSVGQHGHALLVDELGNLNVASPNSIITNDNSQTALAGLLDKSQQYQLDTRHLNGKEYFIASKWVPTIQRFVVLELPTSELMAPMIAMAWKTLAISLSVAAIALVVMFWLVRALIQPLRQLTEGIENTASKLDLAQHIKVNDNAEIGEVAQRFNQFLDSLKGAMQQVKHTTKSSVDAAQILKSNSDQVNLASEEQQGSLDNIAATTQQINVALDGLAQFCDEIKTVSQNGQTSLSRTEDTMNSSVNSTLQLQTDMEKSQQDLNDLNTHTDRILKVLEVISGISEQTNLLALNAAIEAARAGEHGRGFAVVADEVRSLSQRTHDSTNEIQDIINSLMSAAANVTQQMEAIQQSSESSLTEQQQAAESLTDLRSDLSKLFDMNAKIAQETRESSNSLNDISSNIENIVAQGHQRETLLNESRQASTMIVDSMQGLTTDVERFKGIS</sequence>
<proteinExistence type="inferred from homology"/>
<evidence type="ECO:0000256" key="6">
    <source>
        <dbReference type="ARBA" id="ARBA00023224"/>
    </source>
</evidence>
<keyword evidence="4" id="KW-1133">Transmembrane helix</keyword>
<dbReference type="GO" id="GO:0005886">
    <property type="term" value="C:plasma membrane"/>
    <property type="evidence" value="ECO:0007669"/>
    <property type="project" value="UniProtKB-SubCell"/>
</dbReference>
<dbReference type="EMBL" id="CP016414">
    <property type="protein sequence ID" value="ANU37948.1"/>
    <property type="molecule type" value="Genomic_DNA"/>
</dbReference>
<dbReference type="Pfam" id="PF00672">
    <property type="entry name" value="HAMP"/>
    <property type="match status" value="1"/>
</dbReference>
<dbReference type="PANTHER" id="PTHR32089">
    <property type="entry name" value="METHYL-ACCEPTING CHEMOTAXIS PROTEIN MCPB"/>
    <property type="match status" value="1"/>
</dbReference>
<dbReference type="FunFam" id="1.10.287.950:FF:000001">
    <property type="entry name" value="Methyl-accepting chemotaxis sensory transducer"/>
    <property type="match status" value="1"/>
</dbReference>